<dbReference type="Proteomes" id="UP001239111">
    <property type="component" value="Chromosome 4"/>
</dbReference>
<keyword evidence="2" id="KW-1185">Reference proteome</keyword>
<protein>
    <submittedName>
        <fullName evidence="1">Uncharacterized protein</fullName>
    </submittedName>
</protein>
<name>A0ACC2N1K6_9HYME</name>
<sequence>MDDEKRLTRGRAKEKNKQQKGESEDKKDIKMKKVTQNTQEENQENEIQIISVVHRKTRNMSTVPATPSQMNIKKEKENVGEEIDKNSPDTIPPCPAAIPIPKAQKEILLIDLEEEEDLKPAVKLEKEIITIKEDQKKVEKAPEM</sequence>
<evidence type="ECO:0000313" key="2">
    <source>
        <dbReference type="Proteomes" id="UP001239111"/>
    </source>
</evidence>
<evidence type="ECO:0000313" key="1">
    <source>
        <dbReference type="EMBL" id="KAJ8665030.1"/>
    </source>
</evidence>
<proteinExistence type="predicted"/>
<comment type="caution">
    <text evidence="1">The sequence shown here is derived from an EMBL/GenBank/DDBJ whole genome shotgun (WGS) entry which is preliminary data.</text>
</comment>
<reference evidence="1" key="1">
    <citation type="submission" date="2023-04" db="EMBL/GenBank/DDBJ databases">
        <title>A chromosome-level genome assembly of the parasitoid wasp Eretmocerus hayati.</title>
        <authorList>
            <person name="Zhong Y."/>
            <person name="Liu S."/>
            <person name="Liu Y."/>
        </authorList>
    </citation>
    <scope>NUCLEOTIDE SEQUENCE</scope>
    <source>
        <strain evidence="1">ZJU_SS_LIU_2023</strain>
    </source>
</reference>
<dbReference type="EMBL" id="CM056744">
    <property type="protein sequence ID" value="KAJ8665030.1"/>
    <property type="molecule type" value="Genomic_DNA"/>
</dbReference>
<accession>A0ACC2N1K6</accession>
<gene>
    <name evidence="1" type="ORF">QAD02_006692</name>
</gene>
<organism evidence="1 2">
    <name type="scientific">Eretmocerus hayati</name>
    <dbReference type="NCBI Taxonomy" id="131215"/>
    <lineage>
        <taxon>Eukaryota</taxon>
        <taxon>Metazoa</taxon>
        <taxon>Ecdysozoa</taxon>
        <taxon>Arthropoda</taxon>
        <taxon>Hexapoda</taxon>
        <taxon>Insecta</taxon>
        <taxon>Pterygota</taxon>
        <taxon>Neoptera</taxon>
        <taxon>Endopterygota</taxon>
        <taxon>Hymenoptera</taxon>
        <taxon>Apocrita</taxon>
        <taxon>Proctotrupomorpha</taxon>
        <taxon>Chalcidoidea</taxon>
        <taxon>Aphelinidae</taxon>
        <taxon>Aphelininae</taxon>
        <taxon>Eretmocerus</taxon>
    </lineage>
</organism>